<protein>
    <recommendedName>
        <fullName evidence="2">Outer membrane protein beta-barrel domain-containing protein</fullName>
    </recommendedName>
</protein>
<dbReference type="EMBL" id="JACIEP010000005">
    <property type="protein sequence ID" value="MBB4035950.1"/>
    <property type="molecule type" value="Genomic_DNA"/>
</dbReference>
<dbReference type="AlphaFoldDB" id="A0A840CJ16"/>
<gene>
    <name evidence="3" type="ORF">GGR21_001845</name>
</gene>
<evidence type="ECO:0000313" key="3">
    <source>
        <dbReference type="EMBL" id="MBB4035950.1"/>
    </source>
</evidence>
<name>A0A840CJ16_9BACT</name>
<accession>A0A840CJ16</accession>
<dbReference type="Proteomes" id="UP000555103">
    <property type="component" value="Unassembled WGS sequence"/>
</dbReference>
<feature type="domain" description="Outer membrane protein beta-barrel" evidence="2">
    <location>
        <begin position="17"/>
        <end position="197"/>
    </location>
</feature>
<feature type="chain" id="PRO_5032390911" description="Outer membrane protein beta-barrel domain-containing protein" evidence="1">
    <location>
        <begin position="20"/>
        <end position="218"/>
    </location>
</feature>
<organism evidence="3 4">
    <name type="scientific">Dysgonomonas hofstadii</name>
    <dbReference type="NCBI Taxonomy" id="637886"/>
    <lineage>
        <taxon>Bacteria</taxon>
        <taxon>Pseudomonadati</taxon>
        <taxon>Bacteroidota</taxon>
        <taxon>Bacteroidia</taxon>
        <taxon>Bacteroidales</taxon>
        <taxon>Dysgonomonadaceae</taxon>
        <taxon>Dysgonomonas</taxon>
    </lineage>
</organism>
<keyword evidence="1" id="KW-0732">Signal</keyword>
<dbReference type="RefSeq" id="WP_183306854.1">
    <property type="nucleotide sequence ID" value="NZ_JACIEP010000005.1"/>
</dbReference>
<keyword evidence="4" id="KW-1185">Reference proteome</keyword>
<reference evidence="3 4" key="1">
    <citation type="submission" date="2020-08" db="EMBL/GenBank/DDBJ databases">
        <title>Genomic Encyclopedia of Type Strains, Phase IV (KMG-IV): sequencing the most valuable type-strain genomes for metagenomic binning, comparative biology and taxonomic classification.</title>
        <authorList>
            <person name="Goeker M."/>
        </authorList>
    </citation>
    <scope>NUCLEOTIDE SEQUENCE [LARGE SCALE GENOMIC DNA]</scope>
    <source>
        <strain evidence="3 4">DSM 104969</strain>
    </source>
</reference>
<evidence type="ECO:0000313" key="4">
    <source>
        <dbReference type="Proteomes" id="UP000555103"/>
    </source>
</evidence>
<sequence>MKKISFLILIASLSISAYSQVGIKAGADYGTLSGHDAATYRWGFHAGLTYDFQLSEKFYIQPGLLGSLHSFGFKEKDFIVNGKVNKFSVEVPVNVSFRPQISYLYKTKLVIDFGPYFKYGFAGDKYARLTNVVAGKTEVKGSAFDHSFNNGYKAETVIEGGTDKTFAFNRLDFGINAGLGVEMEKIYAGFSYQYGLLNGEKNNSVHNSIFRFSLGYRF</sequence>
<dbReference type="InterPro" id="IPR025665">
    <property type="entry name" value="Beta-barrel_OMP_2"/>
</dbReference>
<feature type="signal peptide" evidence="1">
    <location>
        <begin position="1"/>
        <end position="19"/>
    </location>
</feature>
<evidence type="ECO:0000259" key="2">
    <source>
        <dbReference type="Pfam" id="PF13568"/>
    </source>
</evidence>
<dbReference type="Pfam" id="PF13568">
    <property type="entry name" value="OMP_b-brl_2"/>
    <property type="match status" value="1"/>
</dbReference>
<comment type="caution">
    <text evidence="3">The sequence shown here is derived from an EMBL/GenBank/DDBJ whole genome shotgun (WGS) entry which is preliminary data.</text>
</comment>
<evidence type="ECO:0000256" key="1">
    <source>
        <dbReference type="SAM" id="SignalP"/>
    </source>
</evidence>
<proteinExistence type="predicted"/>